<feature type="compositionally biased region" description="Polar residues" evidence="12">
    <location>
        <begin position="931"/>
        <end position="947"/>
    </location>
</feature>
<evidence type="ECO:0000313" key="17">
    <source>
        <dbReference type="EMBL" id="WOG98904.1"/>
    </source>
</evidence>
<gene>
    <name evidence="16" type="ORF">DCAR_012860</name>
    <name evidence="17" type="ORF">DCAR_0418250</name>
</gene>
<dbReference type="GO" id="GO:0005829">
    <property type="term" value="C:cytosol"/>
    <property type="evidence" value="ECO:0007669"/>
    <property type="project" value="TreeGrafter"/>
</dbReference>
<protein>
    <recommendedName>
        <fullName evidence="3">ubiquitinyl hydrolase 1</fullName>
        <ecNumber evidence="3">3.4.19.12</ecNumber>
    </recommendedName>
</protein>
<feature type="region of interest" description="Disordered" evidence="12">
    <location>
        <begin position="179"/>
        <end position="209"/>
    </location>
</feature>
<organism evidence="16">
    <name type="scientific">Daucus carota subsp. sativus</name>
    <name type="common">Carrot</name>
    <dbReference type="NCBI Taxonomy" id="79200"/>
    <lineage>
        <taxon>Eukaryota</taxon>
        <taxon>Viridiplantae</taxon>
        <taxon>Streptophyta</taxon>
        <taxon>Embryophyta</taxon>
        <taxon>Tracheophyta</taxon>
        <taxon>Spermatophyta</taxon>
        <taxon>Magnoliopsida</taxon>
        <taxon>eudicotyledons</taxon>
        <taxon>Gunneridae</taxon>
        <taxon>Pentapetalae</taxon>
        <taxon>asterids</taxon>
        <taxon>campanulids</taxon>
        <taxon>Apiales</taxon>
        <taxon>Apiaceae</taxon>
        <taxon>Apioideae</taxon>
        <taxon>Scandiceae</taxon>
        <taxon>Daucinae</taxon>
        <taxon>Daucus</taxon>
        <taxon>Daucus sect. Daucus</taxon>
    </lineage>
</organism>
<keyword evidence="13" id="KW-0812">Transmembrane</keyword>
<dbReference type="FunFam" id="3.90.70.10:FF:000026">
    <property type="entry name" value="Ubiquitin carboxyl-terminal hydrolase 15"/>
    <property type="match status" value="1"/>
</dbReference>
<dbReference type="Proteomes" id="UP000077755">
    <property type="component" value="Chromosome 4"/>
</dbReference>
<dbReference type="InterPro" id="IPR038765">
    <property type="entry name" value="Papain-like_cys_pep_sf"/>
</dbReference>
<keyword evidence="10" id="KW-0862">Zinc</keyword>
<evidence type="ECO:0000256" key="10">
    <source>
        <dbReference type="ARBA" id="ARBA00022833"/>
    </source>
</evidence>
<dbReference type="EC" id="3.4.19.12" evidence="3"/>
<keyword evidence="5" id="KW-0479">Metal-binding</keyword>
<evidence type="ECO:0000313" key="16">
    <source>
        <dbReference type="EMBL" id="KZM99778.1"/>
    </source>
</evidence>
<name>A0A165Z9L5_DAUCS</name>
<dbReference type="PROSITE" id="PS01360">
    <property type="entry name" value="ZF_MYND_1"/>
    <property type="match status" value="1"/>
</dbReference>
<evidence type="ECO:0000256" key="1">
    <source>
        <dbReference type="ARBA" id="ARBA00000707"/>
    </source>
</evidence>
<dbReference type="OMA" id="LFYARCT"/>
<dbReference type="Pfam" id="PF00443">
    <property type="entry name" value="UCH"/>
    <property type="match status" value="1"/>
</dbReference>
<feature type="domain" description="USP" evidence="14">
    <location>
        <begin position="602"/>
        <end position="907"/>
    </location>
</feature>
<dbReference type="PANTHER" id="PTHR24006:SF874">
    <property type="entry name" value="UBIQUITIN CARBOXYL-TERMINAL HYDROLASE 16"/>
    <property type="match status" value="1"/>
</dbReference>
<keyword evidence="18" id="KW-1185">Reference proteome</keyword>
<keyword evidence="9" id="KW-0788">Thiol protease</keyword>
<evidence type="ECO:0000256" key="8">
    <source>
        <dbReference type="ARBA" id="ARBA00022801"/>
    </source>
</evidence>
<comment type="catalytic activity">
    <reaction evidence="1">
        <text>Thiol-dependent hydrolysis of ester, thioester, amide, peptide and isopeptide bonds formed by the C-terminal Gly of ubiquitin (a 76-residue protein attached to proteins as an intracellular targeting signal).</text>
        <dbReference type="EC" id="3.4.19.12"/>
    </reaction>
</comment>
<keyword evidence="13" id="KW-0472">Membrane</keyword>
<reference evidence="17" key="2">
    <citation type="submission" date="2022-03" db="EMBL/GenBank/DDBJ databases">
        <title>Draft title - Genomic analysis of global carrot germplasm unveils the trajectory of domestication and the origin of high carotenoid orange carrot.</title>
        <authorList>
            <person name="Iorizzo M."/>
            <person name="Ellison S."/>
            <person name="Senalik D."/>
            <person name="Macko-Podgorni A."/>
            <person name="Grzebelus D."/>
            <person name="Bostan H."/>
            <person name="Rolling W."/>
            <person name="Curaba J."/>
            <person name="Simon P."/>
        </authorList>
    </citation>
    <scope>NUCLEOTIDE SEQUENCE</scope>
    <source>
        <tissue evidence="17">Leaf</tissue>
    </source>
</reference>
<dbReference type="PROSITE" id="PS50235">
    <property type="entry name" value="USP_3"/>
    <property type="match status" value="1"/>
</dbReference>
<evidence type="ECO:0000256" key="4">
    <source>
        <dbReference type="ARBA" id="ARBA00022670"/>
    </source>
</evidence>
<evidence type="ECO:0000313" key="18">
    <source>
        <dbReference type="Proteomes" id="UP000077755"/>
    </source>
</evidence>
<dbReference type="EMBL" id="CP093346">
    <property type="protein sequence ID" value="WOG98904.1"/>
    <property type="molecule type" value="Genomic_DNA"/>
</dbReference>
<evidence type="ECO:0000256" key="7">
    <source>
        <dbReference type="ARBA" id="ARBA00022786"/>
    </source>
</evidence>
<evidence type="ECO:0000256" key="12">
    <source>
        <dbReference type="SAM" id="MobiDB-lite"/>
    </source>
</evidence>
<dbReference type="GO" id="GO:0005634">
    <property type="term" value="C:nucleus"/>
    <property type="evidence" value="ECO:0007669"/>
    <property type="project" value="TreeGrafter"/>
</dbReference>
<evidence type="ECO:0000256" key="3">
    <source>
        <dbReference type="ARBA" id="ARBA00012759"/>
    </source>
</evidence>
<feature type="region of interest" description="Disordered" evidence="12">
    <location>
        <begin position="915"/>
        <end position="947"/>
    </location>
</feature>
<keyword evidence="13" id="KW-1133">Transmembrane helix</keyword>
<dbReference type="SUPFAM" id="SSF54001">
    <property type="entry name" value="Cysteine proteinases"/>
    <property type="match status" value="1"/>
</dbReference>
<keyword evidence="6 11" id="KW-0863">Zinc-finger</keyword>
<proteinExistence type="inferred from homology"/>
<comment type="similarity">
    <text evidence="2">Belongs to the peptidase C19 family.</text>
</comment>
<feature type="compositionally biased region" description="Low complexity" evidence="12">
    <location>
        <begin position="275"/>
        <end position="294"/>
    </location>
</feature>
<feature type="compositionally biased region" description="Polar residues" evidence="12">
    <location>
        <begin position="249"/>
        <end position="262"/>
    </location>
</feature>
<dbReference type="Gene3D" id="6.10.140.2220">
    <property type="match status" value="1"/>
</dbReference>
<evidence type="ECO:0000259" key="15">
    <source>
        <dbReference type="PROSITE" id="PS50865"/>
    </source>
</evidence>
<dbReference type="PROSITE" id="PS50865">
    <property type="entry name" value="ZF_MYND_2"/>
    <property type="match status" value="1"/>
</dbReference>
<keyword evidence="8" id="KW-0378">Hydrolase</keyword>
<feature type="transmembrane region" description="Helical" evidence="13">
    <location>
        <begin position="7"/>
        <end position="24"/>
    </location>
</feature>
<dbReference type="GO" id="GO:0004843">
    <property type="term" value="F:cysteine-type deubiquitinase activity"/>
    <property type="evidence" value="ECO:0007669"/>
    <property type="project" value="UniProtKB-EC"/>
</dbReference>
<dbReference type="PROSITE" id="PS00972">
    <property type="entry name" value="USP_1"/>
    <property type="match status" value="1"/>
</dbReference>
<evidence type="ECO:0000259" key="14">
    <source>
        <dbReference type="PROSITE" id="PS50235"/>
    </source>
</evidence>
<dbReference type="GO" id="GO:0006508">
    <property type="term" value="P:proteolysis"/>
    <property type="evidence" value="ECO:0007669"/>
    <property type="project" value="UniProtKB-KW"/>
</dbReference>
<keyword evidence="7" id="KW-0833">Ubl conjugation pathway</keyword>
<keyword evidence="4" id="KW-0645">Protease</keyword>
<accession>A0A165Z9L5</accession>
<feature type="region of interest" description="Disordered" evidence="12">
    <location>
        <begin position="244"/>
        <end position="309"/>
    </location>
</feature>
<dbReference type="InterPro" id="IPR002893">
    <property type="entry name" value="Znf_MYND"/>
</dbReference>
<dbReference type="FunFam" id="6.10.140.2220:FF:000006">
    <property type="entry name" value="Ubiquitin carboxyl-terminal hydrolase 15"/>
    <property type="match status" value="1"/>
</dbReference>
<dbReference type="Gramene" id="KZM99778">
    <property type="protein sequence ID" value="KZM99778"/>
    <property type="gene ID" value="DCAR_012860"/>
</dbReference>
<dbReference type="SUPFAM" id="SSF144232">
    <property type="entry name" value="HIT/MYND zinc finger-like"/>
    <property type="match status" value="1"/>
</dbReference>
<evidence type="ECO:0000256" key="13">
    <source>
        <dbReference type="SAM" id="Phobius"/>
    </source>
</evidence>
<evidence type="ECO:0000256" key="2">
    <source>
        <dbReference type="ARBA" id="ARBA00009085"/>
    </source>
</evidence>
<dbReference type="GO" id="GO:0008270">
    <property type="term" value="F:zinc ion binding"/>
    <property type="evidence" value="ECO:0007669"/>
    <property type="project" value="UniProtKB-KW"/>
</dbReference>
<dbReference type="KEGG" id="dcr:108218852"/>
<dbReference type="InterPro" id="IPR028889">
    <property type="entry name" value="USP"/>
</dbReference>
<feature type="region of interest" description="Disordered" evidence="12">
    <location>
        <begin position="481"/>
        <end position="508"/>
    </location>
</feature>
<dbReference type="InterPro" id="IPR018200">
    <property type="entry name" value="USP_CS"/>
</dbReference>
<feature type="compositionally biased region" description="Polar residues" evidence="12">
    <location>
        <begin position="191"/>
        <end position="209"/>
    </location>
</feature>
<dbReference type="OrthoDB" id="420187at2759"/>
<dbReference type="PANTHER" id="PTHR24006">
    <property type="entry name" value="UBIQUITIN CARBOXYL-TERMINAL HYDROLASE"/>
    <property type="match status" value="1"/>
</dbReference>
<reference evidence="16" key="1">
    <citation type="journal article" date="2016" name="Nat. Genet.">
        <title>A high-quality carrot genome assembly provides new insights into carotenoid accumulation and asterid genome evolution.</title>
        <authorList>
            <person name="Iorizzo M."/>
            <person name="Ellison S."/>
            <person name="Senalik D."/>
            <person name="Zeng P."/>
            <person name="Satapoomin P."/>
            <person name="Huang J."/>
            <person name="Bowman M."/>
            <person name="Iovene M."/>
            <person name="Sanseverino W."/>
            <person name="Cavagnaro P."/>
            <person name="Yildiz M."/>
            <person name="Macko-Podgorni A."/>
            <person name="Moranska E."/>
            <person name="Grzebelus E."/>
            <person name="Grzebelus D."/>
            <person name="Ashrafi H."/>
            <person name="Zheng Z."/>
            <person name="Cheng S."/>
            <person name="Spooner D."/>
            <person name="Van Deynze A."/>
            <person name="Simon P."/>
        </authorList>
    </citation>
    <scope>NUCLEOTIDE SEQUENCE [LARGE SCALE GENOMIC DNA]</scope>
    <source>
        <tissue evidence="16">Leaf</tissue>
    </source>
</reference>
<dbReference type="InterPro" id="IPR050164">
    <property type="entry name" value="Peptidase_C19"/>
</dbReference>
<dbReference type="AlphaFoldDB" id="A0A165Z9L5"/>
<dbReference type="Gene3D" id="3.90.70.10">
    <property type="entry name" value="Cysteine proteinases"/>
    <property type="match status" value="1"/>
</dbReference>
<feature type="compositionally biased region" description="Polar residues" evidence="12">
    <location>
        <begin position="491"/>
        <end position="508"/>
    </location>
</feature>
<dbReference type="Pfam" id="PF01753">
    <property type="entry name" value="zf-MYND"/>
    <property type="match status" value="1"/>
</dbReference>
<evidence type="ECO:0000256" key="9">
    <source>
        <dbReference type="ARBA" id="ARBA00022807"/>
    </source>
</evidence>
<evidence type="ECO:0000256" key="6">
    <source>
        <dbReference type="ARBA" id="ARBA00022771"/>
    </source>
</evidence>
<sequence length="1154" mass="126474">MLGRGDLGFVAVVAAVFAVIGIVIRRKWRTAAARRREVERLLVFAAEEAERAELEASVQYGAAVAKEESVSEKLVDRSECALCFSVATKFCSRCKAVRYCSGKCQIIHWRQGHKQECRPYSIVKKGNEEKFSCQKEFNQEEPRNYGDSYELDKSQYAKQVETSPGTYTDVGRSDLLHSKDDIEGEGLTVDAGSNLSEGSSEPTCTSSKASLDASVYDSDGLTRIQSAIDVLLKSESACVDMDRNRSPFAETSSNLKKSSIKSVQYKPDSSDGDSHSFSSSTSGWSVDGSSDSLSEPYTPSSGFWEGNINSRRSRNGANYDGTQSILSDFGGDVMLSPVSSMRYSADMAKSLTRGMPQQGFNSNTMISNGGPSASRTKRYVSDATSSVKLCKDNLKSKSLNLETSASMHVETGCNSRVLNSRETKSSSSDNHCARPCANDQGHLIMKDFKNISNSPSLCSERSNKVRNDTISSSHALESQEVGSVLCRDSDTGLTSSTSRDAGLTSSTSRDAGHIANLSKVSDGVHGFAGSSSKSPINSTSARNGLKSTMLKVVDQLKPSKISKPYSTGLDSGTVGKYNVKGLFSYELFVKLYNWNKVDMQPCGLINCGNSCYANAVLQCLAFTPPITAYLLQRLHSKTCQNKDWCFTCEFENLIVKAREGSTPLSPIRILSHIENIGSHLDYGKEEDAHEFLRCAIDTLQSSCLKEATSKISGSLNEETTLMGLTFGGYLRSKIKCMKCGGKSERNDRIMDLTVEIDGNICTLEEALRKFTSTEILDGENKYNCSRCKSYEKAKKKLTIIEAPNVLTIALKRFQSGKFGKLSKSIEFSEILNMAPFMSSTSDTSPIYRLYGVVVHLDIMNASFSGHYICYVKNIQNKWFKIDDSSVNAVELESVLTKGAYMLLYARCSPRAPKLIRNSMVPRDPRKPKNPSLKSRSHSTGLLDSPRTNHLNYQTGEGFYQTHPSFQRVSSVLEDDSSSDNSSSIFSEAASCSTESSTKDSMSADDYFDQIFGDFGHKLNSSWWNTSDSDTSSSSSSPSPLYTKNIPYSSSDHYVPGYNEENHCSADPAASAEDGRVWANQPGKSSNLDSLKGKGSTPILYSDKTKQCREVVDSNSDFSCSRCRATNLNSIGKINPLNNVKSGISHRRYSRGQSD</sequence>
<dbReference type="STRING" id="79200.A0A165Z9L5"/>
<feature type="domain" description="MYND-type" evidence="15">
    <location>
        <begin position="80"/>
        <end position="117"/>
    </location>
</feature>
<evidence type="ECO:0000256" key="11">
    <source>
        <dbReference type="PROSITE-ProRule" id="PRU00134"/>
    </source>
</evidence>
<evidence type="ECO:0000256" key="5">
    <source>
        <dbReference type="ARBA" id="ARBA00022723"/>
    </source>
</evidence>
<dbReference type="InterPro" id="IPR001394">
    <property type="entry name" value="Peptidase_C19_UCH"/>
</dbReference>
<dbReference type="GO" id="GO:0016579">
    <property type="term" value="P:protein deubiquitination"/>
    <property type="evidence" value="ECO:0007669"/>
    <property type="project" value="InterPro"/>
</dbReference>
<dbReference type="EMBL" id="LNRQ01000004">
    <property type="protein sequence ID" value="KZM99778.1"/>
    <property type="molecule type" value="Genomic_DNA"/>
</dbReference>